<evidence type="ECO:0008006" key="11">
    <source>
        <dbReference type="Google" id="ProtNLM"/>
    </source>
</evidence>
<dbReference type="SUPFAM" id="SSF54211">
    <property type="entry name" value="Ribosomal protein S5 domain 2-like"/>
    <property type="match status" value="1"/>
</dbReference>
<keyword evidence="2" id="KW-0547">Nucleotide-binding</keyword>
<dbReference type="GO" id="GO:0050201">
    <property type="term" value="F:fucokinase activity"/>
    <property type="evidence" value="ECO:0007669"/>
    <property type="project" value="TreeGrafter"/>
</dbReference>
<evidence type="ECO:0000259" key="7">
    <source>
        <dbReference type="Pfam" id="PF07959"/>
    </source>
</evidence>
<keyword evidence="3" id="KW-0418">Kinase</keyword>
<dbReference type="InterPro" id="IPR052203">
    <property type="entry name" value="GHMP_Kinase-Related"/>
</dbReference>
<evidence type="ECO:0000259" key="6">
    <source>
        <dbReference type="Pfam" id="PF00288"/>
    </source>
</evidence>
<sequence length="1068" mass="115625">MWRNRGLEVQEFRRMRGAMRRARTRTTTAVGLTEVECKREDEHPSRVRTWDAIVLTAASPDQAKLYQLQLERAKQVGVIARATIILAVPDPGSQRIGSGAATLHAIRSLSSHIASNRNASEELKIDDVVLGMHVLLLHTGGDSKRVPWANCIGKAFVPLPFLADEDPDASVPTLFDHILAISALALQAFSGKGGLLIMTGDVLPCFNASGLALPEDGVCVVTVPCALDLASKHGVILSSSWKKGAAPPMRSSSGKSANRRLFLVDDLLQKPSTQEMFNRGAVNKARRVLLDTGIFALHGAAWQDMIRLATVHPNPVDEVITSKTEISLYEEVAGAWVPARHAWLQDRPLGKTLIGGLGAQKLQSYCAYEMKFLHFGTSGECLDHLAVNYVGTVGRRHFSSISSPSESEVAATAVVLTCNILGGVSIGDESLVFDCTFGSGVHIGARCVVMNIHSNLIGTDSSTHTVINVPSWHCVWDVPLKRKMDHRVTLCCGIDDNPKAPYKQGGTFCRKPWVQFMSDLGIMEKDLWPSSTVSQDLWNAKLFPVAKVGVSITFALWMMGDPSWDKKAMLSNWRNCTRLSFEELHSELNFDSFQLEVSKHRAEIAAGFTKATVITGSMGRNLARLSLAMQGNTGLKILKELLPLCKPSTMGQVPASRAYQAQSDIHMACGDKSAAAAIEPSIWQAVALETERAVGTQTPGTESQSRFGTRYLGLNTGSLGTPSVRQVKVELPVRVDFMGGWSDTPPWSLERVGRVLNMAVALEGSSVVGAEVVVKDSPGVTLNDDAGNEASVGDLSAVCFPLDAEDPFRLIKAALIVMGITRDEFKVGLDIRTWANVPRGSGLGTSSILAVAVVKGLLTVTGGDLSESNVANFVLLVEQCMGTGGGWQDQIGGLYPGIKCTTSYPGTPLTFKVEPVELGSNLAFELEERMVLVFTGQVRLAHKVLEKVVRRYLQRDARVILSIKRLAELAKIGQDTLAIGDLDKFGALLCEAWKLNQELDPECSNPFVDSLFKMVAHLSCGYKLVGAGGGGFALILAKCTQTSKQIKEMMSEVGSPVKVYEWKIHSQV</sequence>
<dbReference type="GO" id="GO:0005524">
    <property type="term" value="F:ATP binding"/>
    <property type="evidence" value="ECO:0007669"/>
    <property type="project" value="UniProtKB-KW"/>
</dbReference>
<dbReference type="FunFam" id="3.30.230.120:FF:000002">
    <property type="entry name" value="Bifunctional fucokinase/fucose pyrophosphorylase"/>
    <property type="match status" value="1"/>
</dbReference>
<evidence type="ECO:0000313" key="9">
    <source>
        <dbReference type="EMBL" id="OAE28137.1"/>
    </source>
</evidence>
<proteinExistence type="inferred from homology"/>
<evidence type="ECO:0000256" key="2">
    <source>
        <dbReference type="ARBA" id="ARBA00022741"/>
    </source>
</evidence>
<reference evidence="9" key="1">
    <citation type="submission" date="2016-03" db="EMBL/GenBank/DDBJ databases">
        <title>Mechanisms controlling the formation of the plant cell surface in tip-growing cells are functionally conserved among land plants.</title>
        <authorList>
            <person name="Honkanen S."/>
            <person name="Jones V.A."/>
            <person name="Morieri G."/>
            <person name="Champion C."/>
            <person name="Hetherington A.J."/>
            <person name="Kelly S."/>
            <person name="Saint-Marcoux D."/>
            <person name="Proust H."/>
            <person name="Prescott H."/>
            <person name="Dolan L."/>
        </authorList>
    </citation>
    <scope>NUCLEOTIDE SEQUENCE [LARGE SCALE GENOMIC DNA]</scope>
    <source>
        <tissue evidence="9">Whole gametophyte</tissue>
    </source>
</reference>
<dbReference type="SUPFAM" id="SSF55060">
    <property type="entry name" value="GHMP Kinase, C-terminal domain"/>
    <property type="match status" value="1"/>
</dbReference>
<keyword evidence="4" id="KW-0067">ATP-binding</keyword>
<dbReference type="PRINTS" id="PR00960">
    <property type="entry name" value="LMBPPROTEIN"/>
</dbReference>
<keyword evidence="10" id="KW-1185">Reference proteome</keyword>
<dbReference type="Gene3D" id="3.30.230.120">
    <property type="match status" value="1"/>
</dbReference>
<evidence type="ECO:0000313" key="10">
    <source>
        <dbReference type="Proteomes" id="UP000077202"/>
    </source>
</evidence>
<protein>
    <recommendedName>
        <fullName evidence="11">L-fucokinase domain-containing protein</fullName>
    </recommendedName>
</protein>
<dbReference type="InterPro" id="IPR012887">
    <property type="entry name" value="GDP_fucose_pyrophosphorylase"/>
</dbReference>
<dbReference type="EMBL" id="LVLJ01001765">
    <property type="protein sequence ID" value="OAE28137.1"/>
    <property type="molecule type" value="Genomic_DNA"/>
</dbReference>
<name>A0A176W533_MARPO</name>
<dbReference type="AlphaFoldDB" id="A0A176W533"/>
<evidence type="ECO:0000256" key="4">
    <source>
        <dbReference type="ARBA" id="ARBA00022840"/>
    </source>
</evidence>
<dbReference type="Proteomes" id="UP000077202">
    <property type="component" value="Unassembled WGS sequence"/>
</dbReference>
<organism evidence="9 10">
    <name type="scientific">Marchantia polymorpha subsp. ruderalis</name>
    <dbReference type="NCBI Taxonomy" id="1480154"/>
    <lineage>
        <taxon>Eukaryota</taxon>
        <taxon>Viridiplantae</taxon>
        <taxon>Streptophyta</taxon>
        <taxon>Embryophyta</taxon>
        <taxon>Marchantiophyta</taxon>
        <taxon>Marchantiopsida</taxon>
        <taxon>Marchantiidae</taxon>
        <taxon>Marchantiales</taxon>
        <taxon>Marchantiaceae</taxon>
        <taxon>Marchantia</taxon>
    </lineage>
</organism>
<dbReference type="PANTHER" id="PTHR32463">
    <property type="entry name" value="L-FUCOSE KINASE"/>
    <property type="match status" value="1"/>
</dbReference>
<feature type="domain" description="GHMP kinase C-terminal" evidence="8">
    <location>
        <begin position="978"/>
        <end position="1054"/>
    </location>
</feature>
<evidence type="ECO:0000256" key="1">
    <source>
        <dbReference type="ARBA" id="ARBA00022679"/>
    </source>
</evidence>
<dbReference type="Pfam" id="PF08544">
    <property type="entry name" value="GHMP_kinases_C"/>
    <property type="match status" value="1"/>
</dbReference>
<feature type="domain" description="GDP-fucose pyrophosphorylase" evidence="7">
    <location>
        <begin position="128"/>
        <end position="547"/>
    </location>
</feature>
<dbReference type="PANTHER" id="PTHR32463:SF0">
    <property type="entry name" value="L-FUCOSE KINASE"/>
    <property type="match status" value="1"/>
</dbReference>
<dbReference type="InterPro" id="IPR001174">
    <property type="entry name" value="HddA/FKP"/>
</dbReference>
<dbReference type="InterPro" id="IPR020568">
    <property type="entry name" value="Ribosomal_Su5_D2-typ_SF"/>
</dbReference>
<comment type="similarity">
    <text evidence="5">Belongs to the GHMP kinase family.</text>
</comment>
<dbReference type="GO" id="GO:0042352">
    <property type="term" value="P:GDP-L-fucose salvage"/>
    <property type="evidence" value="ECO:0007669"/>
    <property type="project" value="TreeGrafter"/>
</dbReference>
<dbReference type="InterPro" id="IPR013750">
    <property type="entry name" value="GHMP_kinase_C_dom"/>
</dbReference>
<feature type="domain" description="GHMP kinase N-terminal" evidence="6">
    <location>
        <begin position="820"/>
        <end position="893"/>
    </location>
</feature>
<gene>
    <name evidence="9" type="ORF">AXG93_638s1250</name>
</gene>
<dbReference type="Pfam" id="PF00288">
    <property type="entry name" value="GHMP_kinases_N"/>
    <property type="match status" value="1"/>
</dbReference>
<comment type="caution">
    <text evidence="9">The sequence shown here is derived from an EMBL/GenBank/DDBJ whole genome shotgun (WGS) entry which is preliminary data.</text>
</comment>
<dbReference type="Pfam" id="PF07959">
    <property type="entry name" value="Fucose_pyrophosphorylase"/>
    <property type="match status" value="1"/>
</dbReference>
<evidence type="ECO:0000256" key="5">
    <source>
        <dbReference type="ARBA" id="ARBA00038121"/>
    </source>
</evidence>
<dbReference type="InterPro" id="IPR006204">
    <property type="entry name" value="GHMP_kinase_N_dom"/>
</dbReference>
<evidence type="ECO:0000256" key="3">
    <source>
        <dbReference type="ARBA" id="ARBA00022777"/>
    </source>
</evidence>
<evidence type="ECO:0000259" key="8">
    <source>
        <dbReference type="Pfam" id="PF08544"/>
    </source>
</evidence>
<keyword evidence="1" id="KW-0808">Transferase</keyword>
<accession>A0A176W533</accession>
<dbReference type="InterPro" id="IPR036554">
    <property type="entry name" value="GHMP_kinase_C_sf"/>
</dbReference>